<feature type="domain" description="NADP-dependent oxidoreductase" evidence="1">
    <location>
        <begin position="33"/>
        <end position="298"/>
    </location>
</feature>
<gene>
    <name evidence="2" type="ORF">J4050_13120</name>
</gene>
<dbReference type="PANTHER" id="PTHR43312:SF1">
    <property type="entry name" value="NADP-DEPENDENT OXIDOREDUCTASE DOMAIN-CONTAINING PROTEIN"/>
    <property type="match status" value="1"/>
</dbReference>
<dbReference type="Proteomes" id="UP000676776">
    <property type="component" value="Unassembled WGS sequence"/>
</dbReference>
<evidence type="ECO:0000313" key="3">
    <source>
        <dbReference type="Proteomes" id="UP000676776"/>
    </source>
</evidence>
<proteinExistence type="predicted"/>
<protein>
    <submittedName>
        <fullName evidence="2">Aldo/keto reductase</fullName>
    </submittedName>
</protein>
<dbReference type="Pfam" id="PF00248">
    <property type="entry name" value="Aldo_ket_red"/>
    <property type="match status" value="1"/>
</dbReference>
<dbReference type="InterPro" id="IPR036812">
    <property type="entry name" value="NAD(P)_OxRdtase_dom_sf"/>
</dbReference>
<organism evidence="2 3">
    <name type="scientific">Winogradskyella pelagia</name>
    <dbReference type="NCBI Taxonomy" id="2819984"/>
    <lineage>
        <taxon>Bacteria</taxon>
        <taxon>Pseudomonadati</taxon>
        <taxon>Bacteroidota</taxon>
        <taxon>Flavobacteriia</taxon>
        <taxon>Flavobacteriales</taxon>
        <taxon>Flavobacteriaceae</taxon>
        <taxon>Winogradskyella</taxon>
    </lineage>
</organism>
<keyword evidence="3" id="KW-1185">Reference proteome</keyword>
<dbReference type="InterPro" id="IPR053135">
    <property type="entry name" value="AKR2_Oxidoreductase"/>
</dbReference>
<evidence type="ECO:0000259" key="1">
    <source>
        <dbReference type="Pfam" id="PF00248"/>
    </source>
</evidence>
<accession>A0ABS3T4L7</accession>
<dbReference type="PANTHER" id="PTHR43312">
    <property type="entry name" value="D-THREO-ALDOSE 1-DEHYDROGENASE"/>
    <property type="match status" value="1"/>
</dbReference>
<comment type="caution">
    <text evidence="2">The sequence shown here is derived from an EMBL/GenBank/DDBJ whole genome shotgun (WGS) entry which is preliminary data.</text>
</comment>
<dbReference type="RefSeq" id="WP_208155044.1">
    <property type="nucleotide sequence ID" value="NZ_JAGEVF010000011.1"/>
</dbReference>
<name>A0ABS3T4L7_9FLAO</name>
<dbReference type="EMBL" id="JAGEVF010000011">
    <property type="protein sequence ID" value="MBO3117691.1"/>
    <property type="molecule type" value="Genomic_DNA"/>
</dbReference>
<dbReference type="SUPFAM" id="SSF51430">
    <property type="entry name" value="NAD(P)-linked oxidoreductase"/>
    <property type="match status" value="1"/>
</dbReference>
<evidence type="ECO:0000313" key="2">
    <source>
        <dbReference type="EMBL" id="MBO3117691.1"/>
    </source>
</evidence>
<dbReference type="Gene3D" id="3.20.20.100">
    <property type="entry name" value="NADP-dependent oxidoreductase domain"/>
    <property type="match status" value="1"/>
</dbReference>
<dbReference type="InterPro" id="IPR023210">
    <property type="entry name" value="NADP_OxRdtase_dom"/>
</dbReference>
<reference evidence="2 3" key="1">
    <citation type="submission" date="2021-03" db="EMBL/GenBank/DDBJ databases">
        <title>Winogradskyella sp. nov., isolated from costal sediment.</title>
        <authorList>
            <person name="Gao C."/>
        </authorList>
    </citation>
    <scope>NUCLEOTIDE SEQUENCE [LARGE SCALE GENOMIC DNA]</scope>
    <source>
        <strain evidence="2 3">DF17</strain>
    </source>
</reference>
<sequence length="316" mass="36037">MTSLGLGLAAIGRPDYINIRATKPLDKSKVAFNEKALEVLDEAYNLGIRHFDVAASYGYGEQFLLDWMSSRQNKDISISTKWGYTYVANWEIGYSGKHEIKEHSLNKLNEQWQFSKQFLPQLNIYQIHSATLDSGVLSNTDVHNRLFELKQNHGFNIGISTSGANQAEIIDAAMSIYVDGQPLIDSYQVTFNILEQSTLKTLRRLRANSKIIIIKEALANGRIFPWYKSKRYSEIYNLLKQLSDDYKVGIDAIALRYVIDKVEPNWVLSGASNVNQLRSNMDCLKIELPLEAIEILSKLSCNSNAYWTERSNLTWH</sequence>